<protein>
    <recommendedName>
        <fullName evidence="3">DUF1440 domain-containing protein</fullName>
    </recommendedName>
</protein>
<evidence type="ECO:0008006" key="3">
    <source>
        <dbReference type="Google" id="ProtNLM"/>
    </source>
</evidence>
<evidence type="ECO:0000313" key="2">
    <source>
        <dbReference type="Proteomes" id="UP000585272"/>
    </source>
</evidence>
<dbReference type="Proteomes" id="UP000585272">
    <property type="component" value="Unassembled WGS sequence"/>
</dbReference>
<comment type="caution">
    <text evidence="1">The sequence shown here is derived from an EMBL/GenBank/DDBJ whole genome shotgun (WGS) entry which is preliminary data.</text>
</comment>
<dbReference type="AlphaFoldDB" id="A0A840ILD8"/>
<gene>
    <name evidence="1" type="ORF">BDZ31_004373</name>
</gene>
<reference evidence="1 2" key="1">
    <citation type="submission" date="2020-08" db="EMBL/GenBank/DDBJ databases">
        <title>Genomic Encyclopedia of Archaeal and Bacterial Type Strains, Phase II (KMG-II): from individual species to whole genera.</title>
        <authorList>
            <person name="Goeker M."/>
        </authorList>
    </citation>
    <scope>NUCLEOTIDE SEQUENCE [LARGE SCALE GENOMIC DNA]</scope>
    <source>
        <strain evidence="1 2">DSM 23288</strain>
    </source>
</reference>
<sequence length="164" mass="16574">MTGDETAGVVASIGSRIAHGLAAGAVGTMALNAVTYADMLVRARPASSLPEEDVRRLAGRAGISLGEGEAAAQRTSAASVLMGYLTGMLGGVAWCAAEPVARRLPWPLAATALGVVVMTATDASSALLRTTDPRSWSAADWVSDLVPHLAYGAATVATGRALRG</sequence>
<evidence type="ECO:0000313" key="1">
    <source>
        <dbReference type="EMBL" id="MBB4664758.1"/>
    </source>
</evidence>
<dbReference type="EMBL" id="JACHNU010000008">
    <property type="protein sequence ID" value="MBB4664758.1"/>
    <property type="molecule type" value="Genomic_DNA"/>
</dbReference>
<proteinExistence type="predicted"/>
<name>A0A840ILD8_9ACTN</name>
<keyword evidence="2" id="KW-1185">Reference proteome</keyword>
<dbReference type="RefSeq" id="WP_221243244.1">
    <property type="nucleotide sequence ID" value="NZ_JACHNU010000008.1"/>
</dbReference>
<organism evidence="1 2">
    <name type="scientific">Conexibacter arvalis</name>
    <dbReference type="NCBI Taxonomy" id="912552"/>
    <lineage>
        <taxon>Bacteria</taxon>
        <taxon>Bacillati</taxon>
        <taxon>Actinomycetota</taxon>
        <taxon>Thermoleophilia</taxon>
        <taxon>Solirubrobacterales</taxon>
        <taxon>Conexibacteraceae</taxon>
        <taxon>Conexibacter</taxon>
    </lineage>
</organism>
<accession>A0A840ILD8</accession>